<dbReference type="Proteomes" id="UP001239795">
    <property type="component" value="Unassembled WGS sequence"/>
</dbReference>
<protein>
    <recommendedName>
        <fullName evidence="2">Clr5 domain-containing protein</fullName>
    </recommendedName>
</protein>
<dbReference type="EMBL" id="MLGG01000024">
    <property type="protein sequence ID" value="KAK1454903.1"/>
    <property type="molecule type" value="Genomic_DNA"/>
</dbReference>
<evidence type="ECO:0000256" key="1">
    <source>
        <dbReference type="SAM" id="MobiDB-lite"/>
    </source>
</evidence>
<dbReference type="Pfam" id="PF14420">
    <property type="entry name" value="Clr5"/>
    <property type="match status" value="1"/>
</dbReference>
<dbReference type="InterPro" id="IPR025676">
    <property type="entry name" value="Clr5_dom"/>
</dbReference>
<sequence length="848" mass="95280">MDAPRTFGPPRQATFHDIPYEKRWDYLKDIIVKAFLGDATSCPLTFPKLSEFMKKHHGFDASPTQYRYRLCQWNIRKNTKKVVKTAAITALGKRNRVGGSTSDVKIRQGGSMMPMDSKQVKRFINDSIRHHSVPSLIPGIVSQWNLPYIAYRASLGRQDDQSSPFTCNPPTPQYLQINSPEASAGQASDMSPGVALVRRKTMLDRSSLLLQGRREELLSGCNVNDRRTLADWLHDYWMYCFVTAKFWGTGPQEWTAAMVSQLTLGSVTNGTPQNSRSPSARIFGQSPSGSRLVEAPRPTQLCHWAIHHKDTVLYESLPSSPRVEQESFDPGDQSSWTAWTHSQRSQSYQNSIHEAFIHNRFSTTTPEEVPIACEVVSEVILTSDMPLALDSLAFAIMAGNIELISKTLSEMRHSAKTWTLDFTGIYPYHLAASFLDGGRTCCLMLHELTVELQNYHYPIALNNVDSNEHTVLDCLMISVLRSHTNLSPAEVSTSFVRCTRFPGEEKDICGRWDANSPELRQLYKSGQAKIPDYWKHNFCHSSIQAVCHSMMAIFLLSSRPNINTVSGLFRRRCTSCGLEMKLGPLHTLVAVAFHLAENGKSGETLFGALACLVCLLVLGADPAQVADLSVLDIFSSPDEEVCRHRSMTALELADQVPRAVSEGWGASSKLGWRCFLMVLRHTTPSSQQHEQFMKVSFESNLCDRFYSDEDRDETSNESDSSSLHDEWGECPLFEAHDLIGLPRVNQNLGVLWATIQTELLTYRKINVDDADISDYFQLSSLLRWLEGGSDTFETPLLTNGMMKAHTPCGWFQGLESSFAVTASDVCSEYFMNMDIWSRASFIEEMIIE</sequence>
<comment type="caution">
    <text evidence="3">The sequence shown here is derived from an EMBL/GenBank/DDBJ whole genome shotgun (WGS) entry which is preliminary data.</text>
</comment>
<feature type="region of interest" description="Disordered" evidence="1">
    <location>
        <begin position="269"/>
        <end position="292"/>
    </location>
</feature>
<reference evidence="3 4" key="1">
    <citation type="submission" date="2016-10" db="EMBL/GenBank/DDBJ databases">
        <title>The genome sequence of Colletotrichum fioriniae PJ7.</title>
        <authorList>
            <person name="Baroncelli R."/>
        </authorList>
    </citation>
    <scope>NUCLEOTIDE SEQUENCE [LARGE SCALE GENOMIC DNA]</scope>
    <source>
        <strain evidence="3">Col 31</strain>
    </source>
</reference>
<feature type="compositionally biased region" description="Polar residues" evidence="1">
    <location>
        <begin position="269"/>
        <end position="278"/>
    </location>
</feature>
<gene>
    <name evidence="3" type="ORF">CMEL01_03663</name>
</gene>
<dbReference type="PANTHER" id="PTHR38788:SF3">
    <property type="entry name" value="CLR5 DOMAIN-CONTAINING PROTEIN"/>
    <property type="match status" value="1"/>
</dbReference>
<organism evidence="3 4">
    <name type="scientific">Colletotrichum melonis</name>
    <dbReference type="NCBI Taxonomy" id="1209925"/>
    <lineage>
        <taxon>Eukaryota</taxon>
        <taxon>Fungi</taxon>
        <taxon>Dikarya</taxon>
        <taxon>Ascomycota</taxon>
        <taxon>Pezizomycotina</taxon>
        <taxon>Sordariomycetes</taxon>
        <taxon>Hypocreomycetidae</taxon>
        <taxon>Glomerellales</taxon>
        <taxon>Glomerellaceae</taxon>
        <taxon>Colletotrichum</taxon>
        <taxon>Colletotrichum acutatum species complex</taxon>
    </lineage>
</organism>
<evidence type="ECO:0000313" key="3">
    <source>
        <dbReference type="EMBL" id="KAK1454903.1"/>
    </source>
</evidence>
<dbReference type="AlphaFoldDB" id="A0AAI9UAQ8"/>
<accession>A0AAI9UAQ8</accession>
<dbReference type="PANTHER" id="PTHR38788">
    <property type="entry name" value="CLR5 DOMAIN-CONTAINING PROTEIN"/>
    <property type="match status" value="1"/>
</dbReference>
<evidence type="ECO:0000313" key="4">
    <source>
        <dbReference type="Proteomes" id="UP001239795"/>
    </source>
</evidence>
<evidence type="ECO:0000259" key="2">
    <source>
        <dbReference type="Pfam" id="PF14420"/>
    </source>
</evidence>
<keyword evidence="4" id="KW-1185">Reference proteome</keyword>
<feature type="domain" description="Clr5" evidence="2">
    <location>
        <begin position="21"/>
        <end position="77"/>
    </location>
</feature>
<proteinExistence type="predicted"/>
<name>A0AAI9UAQ8_9PEZI</name>